<evidence type="ECO:0000313" key="3">
    <source>
        <dbReference type="EMBL" id="MFC4820039.1"/>
    </source>
</evidence>
<dbReference type="SUPFAM" id="SSF63825">
    <property type="entry name" value="YWTD domain"/>
    <property type="match status" value="1"/>
</dbReference>
<proteinExistence type="predicted"/>
<sequence>MSADFLRCCAKFLLVLATSPAIAQSPTPLPVPNVPVGLQGTISAIARQPDGGLILGGSFTMIDGIPRRNLARLQPDGTLDPDWNPSADSEVVALAVDAAGDVYAGGSFKVVDGHPRAFAAKLSGTGRGSLDAYWNPGFGTEDVPDGAVLSLVVDTHGNVFAGGNFHSVGGLQRDFLAKLDGDGTGAVDPQWAPSVETAVNALAIGPTESLYVARIPPDNSPGFPTENLCDVLCIQKISTYGAGAAAADWNPRFITGAASALLIDAEGSLYASGSFGTAAGAFLTLVRFPDGSDGEIDDGWTSPITGSTAALVADGAGGLYVGHEQGVSRLSTMSSGAVVVDWTSHTGKYPAALAIGMNGDLYSGGNFQPIGNPPTFGLDRLSPVDGSPKATVEAQSPGWVEAIAHQPNGGTIVGGLFSRAGTFARQNIFRIAPDGNVDPDWIPSLPERAMALAVDADNAVYAGTAARAGATGAVIKFAGSGSGQRDPLWSNPIPEGSVGTIALDPRGSTLVVGGLFSRVDGVSRRNIARLSMSDGSLDTTWNAFVDYWVQAVALDRSLTAYYVGGAALADPLNHHGLTKFSASSGAVDASWQPPIVSNEVSAIAVAPDDTIYIGGGRYASTWEGYSSRWSVEKISPAGLVLDRWDGPENADDEPSYAYALIVGPGGAVYAGGWSSSSGAHLTRYSGTADPSSGTQWSPAIDGGAINALELDGKGHLYVGGQFQTIGAQPRIGLAALPIPSDPVQPRPHRQRPLPPIVRERPPRADNFLPPVGARER</sequence>
<feature type="chain" id="PRO_5046752884" evidence="2">
    <location>
        <begin position="24"/>
        <end position="776"/>
    </location>
</feature>
<dbReference type="SUPFAM" id="SSF63829">
    <property type="entry name" value="Calcium-dependent phosphotriesterase"/>
    <property type="match status" value="1"/>
</dbReference>
<dbReference type="Pfam" id="PF17164">
    <property type="entry name" value="DUF5122"/>
    <property type="match status" value="3"/>
</dbReference>
<dbReference type="RefSeq" id="WP_380019860.1">
    <property type="nucleotide sequence ID" value="NZ_JBHSHD010000006.1"/>
</dbReference>
<feature type="region of interest" description="Disordered" evidence="1">
    <location>
        <begin position="736"/>
        <end position="776"/>
    </location>
</feature>
<organism evidence="3 4">
    <name type="scientific">Dokdonella ginsengisoli</name>
    <dbReference type="NCBI Taxonomy" id="363846"/>
    <lineage>
        <taxon>Bacteria</taxon>
        <taxon>Pseudomonadati</taxon>
        <taxon>Pseudomonadota</taxon>
        <taxon>Gammaproteobacteria</taxon>
        <taxon>Lysobacterales</taxon>
        <taxon>Rhodanobacteraceae</taxon>
        <taxon>Dokdonella</taxon>
    </lineage>
</organism>
<name>A0ABV9QWX4_9GAMM</name>
<keyword evidence="4" id="KW-1185">Reference proteome</keyword>
<dbReference type="Gene3D" id="2.80.10.50">
    <property type="match status" value="3"/>
</dbReference>
<comment type="caution">
    <text evidence="3">The sequence shown here is derived from an EMBL/GenBank/DDBJ whole genome shotgun (WGS) entry which is preliminary data.</text>
</comment>
<dbReference type="EMBL" id="JBHSHD010000006">
    <property type="protein sequence ID" value="MFC4820039.1"/>
    <property type="molecule type" value="Genomic_DNA"/>
</dbReference>
<dbReference type="SUPFAM" id="SSF101898">
    <property type="entry name" value="NHL repeat"/>
    <property type="match status" value="1"/>
</dbReference>
<accession>A0ABV9QWX4</accession>
<evidence type="ECO:0000313" key="4">
    <source>
        <dbReference type="Proteomes" id="UP001595886"/>
    </source>
</evidence>
<keyword evidence="2" id="KW-0732">Signal</keyword>
<reference evidence="4" key="1">
    <citation type="journal article" date="2019" name="Int. J. Syst. Evol. Microbiol.">
        <title>The Global Catalogue of Microorganisms (GCM) 10K type strain sequencing project: providing services to taxonomists for standard genome sequencing and annotation.</title>
        <authorList>
            <consortium name="The Broad Institute Genomics Platform"/>
            <consortium name="The Broad Institute Genome Sequencing Center for Infectious Disease"/>
            <person name="Wu L."/>
            <person name="Ma J."/>
        </authorList>
    </citation>
    <scope>NUCLEOTIDE SEQUENCE [LARGE SCALE GENOMIC DNA]</scope>
    <source>
        <strain evidence="4">CCUG 30340</strain>
    </source>
</reference>
<evidence type="ECO:0000256" key="2">
    <source>
        <dbReference type="SAM" id="SignalP"/>
    </source>
</evidence>
<dbReference type="Proteomes" id="UP001595886">
    <property type="component" value="Unassembled WGS sequence"/>
</dbReference>
<feature type="signal peptide" evidence="2">
    <location>
        <begin position="1"/>
        <end position="23"/>
    </location>
</feature>
<dbReference type="InterPro" id="IPR013431">
    <property type="entry name" value="Delta_60_rpt"/>
</dbReference>
<gene>
    <name evidence="3" type="ORF">ACFO6Q_06880</name>
</gene>
<protein>
    <submittedName>
        <fullName evidence="3">Delta-60 repeat domain-containing protein</fullName>
    </submittedName>
</protein>
<evidence type="ECO:0000256" key="1">
    <source>
        <dbReference type="SAM" id="MobiDB-lite"/>
    </source>
</evidence>